<dbReference type="AlphaFoldDB" id="A0A379KPJ6"/>
<dbReference type="GO" id="GO:0003677">
    <property type="term" value="F:DNA binding"/>
    <property type="evidence" value="ECO:0007669"/>
    <property type="project" value="UniProtKB-UniRule"/>
</dbReference>
<dbReference type="GO" id="GO:0006355">
    <property type="term" value="P:regulation of DNA-templated transcription"/>
    <property type="evidence" value="ECO:0007669"/>
    <property type="project" value="InterPro"/>
</dbReference>
<feature type="domain" description="OmpR/PhoB-type" evidence="3">
    <location>
        <begin position="1"/>
        <end position="92"/>
    </location>
</feature>
<dbReference type="CDD" id="cd00383">
    <property type="entry name" value="trans_reg_C"/>
    <property type="match status" value="1"/>
</dbReference>
<dbReference type="InterPro" id="IPR036388">
    <property type="entry name" value="WH-like_DNA-bd_sf"/>
</dbReference>
<dbReference type="EMBL" id="UGUY01000001">
    <property type="protein sequence ID" value="SUD69839.1"/>
    <property type="molecule type" value="Genomic_DNA"/>
</dbReference>
<evidence type="ECO:0000256" key="1">
    <source>
        <dbReference type="ARBA" id="ARBA00023125"/>
    </source>
</evidence>
<organism evidence="4 5">
    <name type="scientific">Pseudomonas putida</name>
    <name type="common">Arthrobacter siderocapsulatus</name>
    <dbReference type="NCBI Taxonomy" id="303"/>
    <lineage>
        <taxon>Bacteria</taxon>
        <taxon>Pseudomonadati</taxon>
        <taxon>Pseudomonadota</taxon>
        <taxon>Gammaproteobacteria</taxon>
        <taxon>Pseudomonadales</taxon>
        <taxon>Pseudomonadaceae</taxon>
        <taxon>Pseudomonas</taxon>
    </lineage>
</organism>
<protein>
    <submittedName>
        <fullName evidence="4">Winged helix family two component response transcriptional regulator</fullName>
    </submittedName>
</protein>
<accession>A0A379KPJ6</accession>
<dbReference type="Gene3D" id="1.10.10.10">
    <property type="entry name" value="Winged helix-like DNA-binding domain superfamily/Winged helix DNA-binding domain"/>
    <property type="match status" value="1"/>
</dbReference>
<dbReference type="Proteomes" id="UP000254602">
    <property type="component" value="Unassembled WGS sequence"/>
</dbReference>
<evidence type="ECO:0000313" key="5">
    <source>
        <dbReference type="Proteomes" id="UP000254602"/>
    </source>
</evidence>
<sequence>MLTVDVSRRVVSFNQLHFPVKATPSRILTLLLRNQGHVVSRPTIYREIWGYQFDPGTKIIDVQICYLRKLLKTLDAPVEIKTFRGKGLCLQVTVRRAA</sequence>
<dbReference type="InterPro" id="IPR016032">
    <property type="entry name" value="Sig_transdc_resp-reg_C-effctor"/>
</dbReference>
<evidence type="ECO:0000313" key="4">
    <source>
        <dbReference type="EMBL" id="SUD69839.1"/>
    </source>
</evidence>
<dbReference type="SUPFAM" id="SSF46894">
    <property type="entry name" value="C-terminal effector domain of the bipartite response regulators"/>
    <property type="match status" value="1"/>
</dbReference>
<evidence type="ECO:0000256" key="2">
    <source>
        <dbReference type="PROSITE-ProRule" id="PRU01091"/>
    </source>
</evidence>
<keyword evidence="1 2" id="KW-0238">DNA-binding</keyword>
<feature type="DNA-binding region" description="OmpR/PhoB-type" evidence="2">
    <location>
        <begin position="1"/>
        <end position="92"/>
    </location>
</feature>
<dbReference type="Pfam" id="PF00486">
    <property type="entry name" value="Trans_reg_C"/>
    <property type="match status" value="1"/>
</dbReference>
<dbReference type="PROSITE" id="PS51755">
    <property type="entry name" value="OMPR_PHOB"/>
    <property type="match status" value="1"/>
</dbReference>
<dbReference type="SMART" id="SM00862">
    <property type="entry name" value="Trans_reg_C"/>
    <property type="match status" value="1"/>
</dbReference>
<evidence type="ECO:0000259" key="3">
    <source>
        <dbReference type="PROSITE" id="PS51755"/>
    </source>
</evidence>
<dbReference type="GO" id="GO:0000160">
    <property type="term" value="P:phosphorelay signal transduction system"/>
    <property type="evidence" value="ECO:0007669"/>
    <property type="project" value="InterPro"/>
</dbReference>
<proteinExistence type="predicted"/>
<dbReference type="RefSeq" id="WP_115274898.1">
    <property type="nucleotide sequence ID" value="NZ_UGUY01000001.1"/>
</dbReference>
<reference evidence="4 5" key="1">
    <citation type="submission" date="2018-06" db="EMBL/GenBank/DDBJ databases">
        <authorList>
            <consortium name="Pathogen Informatics"/>
            <person name="Doyle S."/>
        </authorList>
    </citation>
    <scope>NUCLEOTIDE SEQUENCE [LARGE SCALE GENOMIC DNA]</scope>
    <source>
        <strain evidence="4 5">NCTC7914</strain>
    </source>
</reference>
<gene>
    <name evidence="4" type="primary">arlR</name>
    <name evidence="4" type="ORF">NCTC7914_03987</name>
</gene>
<dbReference type="InterPro" id="IPR001867">
    <property type="entry name" value="OmpR/PhoB-type_DNA-bd"/>
</dbReference>
<name>A0A379KPJ6_PSEPU</name>